<dbReference type="Proteomes" id="UP000503330">
    <property type="component" value="Chromosome"/>
</dbReference>
<evidence type="ECO:0000313" key="15">
    <source>
        <dbReference type="Proteomes" id="UP000503330"/>
    </source>
</evidence>
<dbReference type="Proteomes" id="UP000030008">
    <property type="component" value="Unassembled WGS sequence"/>
</dbReference>
<keyword evidence="5 8" id="KW-0689">Ribosomal protein</keyword>
<keyword evidence="6 8" id="KW-0687">Ribonucleoprotein</keyword>
<comment type="function">
    <text evidence="1 8">Binds directly to 16S ribosomal RNA.</text>
</comment>
<evidence type="ECO:0000313" key="12">
    <source>
        <dbReference type="EMBL" id="RGC19060.1"/>
    </source>
</evidence>
<evidence type="ECO:0000256" key="3">
    <source>
        <dbReference type="ARBA" id="ARBA00022730"/>
    </source>
</evidence>
<evidence type="ECO:0000313" key="14">
    <source>
        <dbReference type="Proteomes" id="UP000260025"/>
    </source>
</evidence>
<dbReference type="EMBL" id="CP048838">
    <property type="protein sequence ID" value="QJA02713.1"/>
    <property type="molecule type" value="Genomic_DNA"/>
</dbReference>
<dbReference type="PANTHER" id="PTHR33398:SF1">
    <property type="entry name" value="SMALL RIBOSOMAL SUBUNIT PROTEIN BS20C"/>
    <property type="match status" value="1"/>
</dbReference>
<dbReference type="EMBL" id="QVEV01000001">
    <property type="protein sequence ID" value="RGC19060.1"/>
    <property type="molecule type" value="Genomic_DNA"/>
</dbReference>
<reference evidence="11 15" key="3">
    <citation type="submission" date="2020-02" db="EMBL/GenBank/DDBJ databases">
        <authorList>
            <person name="Kociolek L.K."/>
            <person name="Ozer E.A."/>
        </authorList>
    </citation>
    <scope>NUCLEOTIDE SEQUENCE [LARGE SCALE GENOMIC DNA]</scope>
    <source>
        <strain evidence="11 15">ATCC 14501</strain>
    </source>
</reference>
<dbReference type="PANTHER" id="PTHR33398">
    <property type="entry name" value="30S RIBOSOMAL PROTEIN S20"/>
    <property type="match status" value="1"/>
</dbReference>
<dbReference type="InterPro" id="IPR036510">
    <property type="entry name" value="Ribosomal_bS20_sf"/>
</dbReference>
<dbReference type="FunFam" id="1.20.58.110:FF:000001">
    <property type="entry name" value="30S ribosomal protein S20"/>
    <property type="match status" value="1"/>
</dbReference>
<dbReference type="EMBL" id="JQIF01000035">
    <property type="protein sequence ID" value="KGJ53671.1"/>
    <property type="molecule type" value="Genomic_DNA"/>
</dbReference>
<dbReference type="Gene3D" id="1.20.58.110">
    <property type="entry name" value="Ribosomal protein S20"/>
    <property type="match status" value="1"/>
</dbReference>
<dbReference type="GeneID" id="61925838"/>
<evidence type="ECO:0000313" key="10">
    <source>
        <dbReference type="EMBL" id="KGJ53671.1"/>
    </source>
</evidence>
<dbReference type="GO" id="GO:0015935">
    <property type="term" value="C:small ribosomal subunit"/>
    <property type="evidence" value="ECO:0007669"/>
    <property type="project" value="TreeGrafter"/>
</dbReference>
<evidence type="ECO:0000256" key="8">
    <source>
        <dbReference type="HAMAP-Rule" id="MF_00500"/>
    </source>
</evidence>
<name>A0A099I7X5_CLOIN</name>
<organism evidence="10 13">
    <name type="scientific">Clostridium innocuum</name>
    <dbReference type="NCBI Taxonomy" id="1522"/>
    <lineage>
        <taxon>Bacteria</taxon>
        <taxon>Bacillati</taxon>
        <taxon>Bacillota</taxon>
        <taxon>Clostridia</taxon>
        <taxon>Eubacteriales</taxon>
        <taxon>Clostridiaceae</taxon>
        <taxon>Clostridium</taxon>
    </lineage>
</organism>
<gene>
    <name evidence="8 11" type="primary">rpsT</name>
    <name evidence="10" type="ORF">CIAN88_07745</name>
    <name evidence="12" type="ORF">DXA38_00815</name>
    <name evidence="11" type="ORF">G4D54_09835</name>
</gene>
<dbReference type="HAMAP" id="MF_00500">
    <property type="entry name" value="Ribosomal_bS20"/>
    <property type="match status" value="1"/>
</dbReference>
<keyword evidence="3 8" id="KW-0699">rRNA-binding</keyword>
<evidence type="ECO:0000256" key="6">
    <source>
        <dbReference type="ARBA" id="ARBA00023274"/>
    </source>
</evidence>
<dbReference type="Pfam" id="PF01649">
    <property type="entry name" value="Ribosomal_S20p"/>
    <property type="match status" value="1"/>
</dbReference>
<reference evidence="10 13" key="1">
    <citation type="submission" date="2014-08" db="EMBL/GenBank/DDBJ databases">
        <title>Clostridium innocuum, an unnegligible vancomycin-resistant pathogen causing extra-intestinal infections.</title>
        <authorList>
            <person name="Feng Y."/>
            <person name="Chiu C.-H."/>
        </authorList>
    </citation>
    <scope>NUCLEOTIDE SEQUENCE [LARGE SCALE GENOMIC DNA]</scope>
    <source>
        <strain evidence="10 13">AN88</strain>
    </source>
</reference>
<dbReference type="Proteomes" id="UP000260025">
    <property type="component" value="Unassembled WGS sequence"/>
</dbReference>
<evidence type="ECO:0000256" key="5">
    <source>
        <dbReference type="ARBA" id="ARBA00022980"/>
    </source>
</evidence>
<dbReference type="NCBIfam" id="TIGR00029">
    <property type="entry name" value="S20"/>
    <property type="match status" value="1"/>
</dbReference>
<keyword evidence="4 8" id="KW-0694">RNA-binding</keyword>
<reference evidence="12 14" key="2">
    <citation type="submission" date="2018-08" db="EMBL/GenBank/DDBJ databases">
        <title>A genome reference for cultivated species of the human gut microbiota.</title>
        <authorList>
            <person name="Zou Y."/>
            <person name="Xue W."/>
            <person name="Luo G."/>
        </authorList>
    </citation>
    <scope>NUCLEOTIDE SEQUENCE [LARGE SCALE GENOMIC DNA]</scope>
    <source>
        <strain evidence="12 14">OF01-2LB</strain>
    </source>
</reference>
<evidence type="ECO:0000313" key="11">
    <source>
        <dbReference type="EMBL" id="QJA02713.1"/>
    </source>
</evidence>
<dbReference type="GO" id="GO:0070181">
    <property type="term" value="F:small ribosomal subunit rRNA binding"/>
    <property type="evidence" value="ECO:0007669"/>
    <property type="project" value="TreeGrafter"/>
</dbReference>
<sequence length="88" mass="9383">MPQIQSQKKRVKTNNKRNLAVSAQKSALRTSIKKVLAAVDAKDAAAAAAAYNEASSKLDKAVAKGIHHKNYATRQKSRLAKAINAIAA</sequence>
<evidence type="ECO:0000256" key="2">
    <source>
        <dbReference type="ARBA" id="ARBA00007634"/>
    </source>
</evidence>
<feature type="region of interest" description="Disordered" evidence="9">
    <location>
        <begin position="1"/>
        <end position="22"/>
    </location>
</feature>
<dbReference type="GO" id="GO:0006412">
    <property type="term" value="P:translation"/>
    <property type="evidence" value="ECO:0007669"/>
    <property type="project" value="UniProtKB-UniRule"/>
</dbReference>
<dbReference type="AlphaFoldDB" id="A0A099I7X5"/>
<evidence type="ECO:0000256" key="7">
    <source>
        <dbReference type="ARBA" id="ARBA00035136"/>
    </source>
</evidence>
<dbReference type="RefSeq" id="WP_002608941.1">
    <property type="nucleotide sequence ID" value="NZ_BAAACC010000016.1"/>
</dbReference>
<evidence type="ECO:0000256" key="4">
    <source>
        <dbReference type="ARBA" id="ARBA00022884"/>
    </source>
</evidence>
<comment type="similarity">
    <text evidence="2 8">Belongs to the bacterial ribosomal protein bS20 family.</text>
</comment>
<dbReference type="SUPFAM" id="SSF46992">
    <property type="entry name" value="Ribosomal protein S20"/>
    <property type="match status" value="1"/>
</dbReference>
<evidence type="ECO:0000256" key="9">
    <source>
        <dbReference type="SAM" id="MobiDB-lite"/>
    </source>
</evidence>
<dbReference type="GO" id="GO:0005829">
    <property type="term" value="C:cytosol"/>
    <property type="evidence" value="ECO:0007669"/>
    <property type="project" value="TreeGrafter"/>
</dbReference>
<dbReference type="GO" id="GO:0003735">
    <property type="term" value="F:structural constituent of ribosome"/>
    <property type="evidence" value="ECO:0007669"/>
    <property type="project" value="InterPro"/>
</dbReference>
<evidence type="ECO:0000256" key="1">
    <source>
        <dbReference type="ARBA" id="ARBA00003134"/>
    </source>
</evidence>
<evidence type="ECO:0000313" key="13">
    <source>
        <dbReference type="Proteomes" id="UP000030008"/>
    </source>
</evidence>
<dbReference type="InterPro" id="IPR002583">
    <property type="entry name" value="Ribosomal_bS20"/>
</dbReference>
<protein>
    <recommendedName>
        <fullName evidence="7 8">Small ribosomal subunit protein bS20</fullName>
    </recommendedName>
</protein>
<proteinExistence type="inferred from homology"/>
<accession>A0A099I7X5</accession>
<dbReference type="OrthoDB" id="9808392at2"/>